<evidence type="ECO:0000313" key="3">
    <source>
        <dbReference type="EMBL" id="EGU83288.1"/>
    </source>
</evidence>
<dbReference type="AlphaFoldDB" id="F9FIH3"/>
<proteinExistence type="predicted"/>
<dbReference type="PANTHER" id="PTHR46599">
    <property type="entry name" value="PIGGYBAC TRANSPOSABLE ELEMENT-DERIVED PROTEIN 4"/>
    <property type="match status" value="1"/>
</dbReference>
<feature type="domain" description="PiggyBac transposable element-derived protein" evidence="2">
    <location>
        <begin position="52"/>
        <end position="313"/>
    </location>
</feature>
<evidence type="ECO:0000259" key="2">
    <source>
        <dbReference type="Pfam" id="PF13843"/>
    </source>
</evidence>
<dbReference type="PANTHER" id="PTHR46599:SF3">
    <property type="entry name" value="PIGGYBAC TRANSPOSABLE ELEMENT-DERIVED PROTEIN 4"/>
    <property type="match status" value="1"/>
</dbReference>
<feature type="region of interest" description="Disordered" evidence="1">
    <location>
        <begin position="62"/>
        <end position="82"/>
    </location>
</feature>
<name>F9FIH3_FUSOF</name>
<sequence>MRCDNATVRPLEPPLVERGQPGQFIPFEVTKRDPVIRDLPATPIDLLFRYIPQEMAESWAQWTNEAPRSREGPRQRHSRENRWRPTSAEEIYLFLGILIYMGIHHETNMKRYWSNSFDQEDPIYLFTRHMPRDRFLLLFRRLRIFSPAGLNGPATLSGSYGRRHRRTQPREDLMPSVYRQVDRWSKHIQETGDSMYVPGSDLTVDEAMVRFTGRSLETTTIPQKPTPTGYKIWVLGQSGYFVRWLWHVHGRGPCGLVPQQCSRQGDEEVAEEHLTSTQRVVTTLLTLLPLAVYHVFLDNLFASVKLFKALRSSQDGKVNQFSWQDNAVVLFLTTVFREGNQVIRSRRRPAGSSAANRAAREVFGSEVRKDLRVPLGIDEYSHHMNGVGTGDQLRSYNQYSRPIRRGGWQSIAWNFLLKVILVNSFLLQIWGEPKWKVSKSQYGDTYLLN</sequence>
<gene>
    <name evidence="3" type="ORF">FOXB_06202</name>
</gene>
<dbReference type="InterPro" id="IPR029526">
    <property type="entry name" value="PGBD"/>
</dbReference>
<organism evidence="3">
    <name type="scientific">Fusarium oxysporum (strain Fo5176)</name>
    <name type="common">Fusarium vascular wilt</name>
    <dbReference type="NCBI Taxonomy" id="660025"/>
    <lineage>
        <taxon>Eukaryota</taxon>
        <taxon>Fungi</taxon>
        <taxon>Dikarya</taxon>
        <taxon>Ascomycota</taxon>
        <taxon>Pezizomycotina</taxon>
        <taxon>Sordariomycetes</taxon>
        <taxon>Hypocreomycetidae</taxon>
        <taxon>Hypocreales</taxon>
        <taxon>Nectriaceae</taxon>
        <taxon>Fusarium</taxon>
        <taxon>Fusarium oxysporum species complex</taxon>
    </lineage>
</organism>
<reference evidence="3" key="1">
    <citation type="journal article" date="2012" name="Mol. Plant Microbe Interact.">
        <title>A highly conserved effector in Fusarium oxysporum is required for full virulence on Arabidopsis.</title>
        <authorList>
            <person name="Thatcher L.F."/>
            <person name="Gardiner D.M."/>
            <person name="Kazan K."/>
            <person name="Manners J."/>
        </authorList>
    </citation>
    <scope>NUCLEOTIDE SEQUENCE [LARGE SCALE GENOMIC DNA]</scope>
    <source>
        <strain evidence="3">Fo5176</strain>
    </source>
</reference>
<dbReference type="PaxDb" id="5507-FOXG_07170P0"/>
<dbReference type="EMBL" id="AFQF01001871">
    <property type="protein sequence ID" value="EGU83288.1"/>
    <property type="molecule type" value="Genomic_DNA"/>
</dbReference>
<dbReference type="Pfam" id="PF13843">
    <property type="entry name" value="DDE_Tnp_1_7"/>
    <property type="match status" value="1"/>
</dbReference>
<dbReference type="STRING" id="660025.F9FIH3"/>
<comment type="caution">
    <text evidence="3">The sequence shown here is derived from an EMBL/GenBank/DDBJ whole genome shotgun (WGS) entry which is preliminary data.</text>
</comment>
<dbReference type="OrthoDB" id="5092287at2759"/>
<evidence type="ECO:0000256" key="1">
    <source>
        <dbReference type="SAM" id="MobiDB-lite"/>
    </source>
</evidence>
<accession>F9FIH3</accession>
<feature type="compositionally biased region" description="Basic and acidic residues" evidence="1">
    <location>
        <begin position="67"/>
        <end position="82"/>
    </location>
</feature>
<protein>
    <recommendedName>
        <fullName evidence="2">PiggyBac transposable element-derived protein domain-containing protein</fullName>
    </recommendedName>
</protein>